<gene>
    <name evidence="1" type="ORF">DP107_14880</name>
</gene>
<keyword evidence="2" id="KW-1185">Reference proteome</keyword>
<reference evidence="1 2" key="1">
    <citation type="submission" date="2018-06" db="EMBL/GenBank/DDBJ databases">
        <title>Natronomonas sp. F16-60 a new haloarchaeon isolated from a solar saltern of Isla Cristina, Huelva, Spain.</title>
        <authorList>
            <person name="Duran-Viseras A."/>
            <person name="Sanchez-Porro C."/>
            <person name="Ventosa A."/>
        </authorList>
    </citation>
    <scope>NUCLEOTIDE SEQUENCE [LARGE SCALE GENOMIC DNA]</scope>
    <source>
        <strain evidence="1 2">F16-60</strain>
    </source>
</reference>
<name>A0A554MX06_9EURY</name>
<sequence>MSDDEETEAPVIELGEGAEVAGAPLARVSHRLHYGIEHSEVLRREGDTVIRTPDGPRELGDVLDAVDATYFQTRNAFEAAVRGVIGTGPVPTAED</sequence>
<evidence type="ECO:0000313" key="1">
    <source>
        <dbReference type="EMBL" id="TSD09656.1"/>
    </source>
</evidence>
<protein>
    <submittedName>
        <fullName evidence="1">Uncharacterized protein</fullName>
    </submittedName>
</protein>
<dbReference type="RefSeq" id="WP_144262942.1">
    <property type="nucleotide sequence ID" value="NZ_QMDX01000011.1"/>
</dbReference>
<evidence type="ECO:0000313" key="2">
    <source>
        <dbReference type="Proteomes" id="UP000319894"/>
    </source>
</evidence>
<organism evidence="1 2">
    <name type="scientific">Haloglomus irregulare</name>
    <dbReference type="NCBI Taxonomy" id="2234134"/>
    <lineage>
        <taxon>Archaea</taxon>
        <taxon>Methanobacteriati</taxon>
        <taxon>Methanobacteriota</taxon>
        <taxon>Stenosarchaea group</taxon>
        <taxon>Halobacteria</taxon>
        <taxon>Halobacteriales</taxon>
        <taxon>Natronomonadaceae</taxon>
        <taxon>Haloglomus</taxon>
    </lineage>
</organism>
<dbReference type="EMBL" id="QMDX01000011">
    <property type="protein sequence ID" value="TSD09656.1"/>
    <property type="molecule type" value="Genomic_DNA"/>
</dbReference>
<dbReference type="AlphaFoldDB" id="A0A554MX06"/>
<dbReference type="InterPro" id="IPR043899">
    <property type="entry name" value="DUF5789"/>
</dbReference>
<accession>A0A554MX06</accession>
<proteinExistence type="predicted"/>
<dbReference type="OrthoDB" id="195084at2157"/>
<dbReference type="Pfam" id="PF19102">
    <property type="entry name" value="DUF5789"/>
    <property type="match status" value="1"/>
</dbReference>
<dbReference type="Proteomes" id="UP000319894">
    <property type="component" value="Unassembled WGS sequence"/>
</dbReference>
<dbReference type="InParanoid" id="A0A554MX06"/>
<comment type="caution">
    <text evidence="1">The sequence shown here is derived from an EMBL/GenBank/DDBJ whole genome shotgun (WGS) entry which is preliminary data.</text>
</comment>